<reference evidence="1 2" key="1">
    <citation type="journal article" date="2019" name="Sci. Rep.">
        <title>Orb-weaving spider Araneus ventricosus genome elucidates the spidroin gene catalogue.</title>
        <authorList>
            <person name="Kono N."/>
            <person name="Nakamura H."/>
            <person name="Ohtoshi R."/>
            <person name="Moran D.A.P."/>
            <person name="Shinohara A."/>
            <person name="Yoshida Y."/>
            <person name="Fujiwara M."/>
            <person name="Mori M."/>
            <person name="Tomita M."/>
            <person name="Arakawa K."/>
        </authorList>
    </citation>
    <scope>NUCLEOTIDE SEQUENCE [LARGE SCALE GENOMIC DNA]</scope>
</reference>
<proteinExistence type="predicted"/>
<keyword evidence="2" id="KW-1185">Reference proteome</keyword>
<accession>A0A4Y2AMK3</accession>
<gene>
    <name evidence="1" type="ORF">AVEN_83110_1</name>
</gene>
<evidence type="ECO:0000313" key="1">
    <source>
        <dbReference type="EMBL" id="GBL81028.1"/>
    </source>
</evidence>
<comment type="caution">
    <text evidence="1">The sequence shown here is derived from an EMBL/GenBank/DDBJ whole genome shotgun (WGS) entry which is preliminary data.</text>
</comment>
<dbReference type="EMBL" id="BGPR01000024">
    <property type="protein sequence ID" value="GBL81028.1"/>
    <property type="molecule type" value="Genomic_DNA"/>
</dbReference>
<name>A0A4Y2AMK3_ARAVE</name>
<dbReference type="OrthoDB" id="8068635at2759"/>
<evidence type="ECO:0000313" key="2">
    <source>
        <dbReference type="Proteomes" id="UP000499080"/>
    </source>
</evidence>
<protein>
    <submittedName>
        <fullName evidence="1">Uncharacterized protein</fullName>
    </submittedName>
</protein>
<dbReference type="AlphaFoldDB" id="A0A4Y2AMK3"/>
<organism evidence="1 2">
    <name type="scientific">Araneus ventricosus</name>
    <name type="common">Orbweaver spider</name>
    <name type="synonym">Epeira ventricosa</name>
    <dbReference type="NCBI Taxonomy" id="182803"/>
    <lineage>
        <taxon>Eukaryota</taxon>
        <taxon>Metazoa</taxon>
        <taxon>Ecdysozoa</taxon>
        <taxon>Arthropoda</taxon>
        <taxon>Chelicerata</taxon>
        <taxon>Arachnida</taxon>
        <taxon>Araneae</taxon>
        <taxon>Araneomorphae</taxon>
        <taxon>Entelegynae</taxon>
        <taxon>Araneoidea</taxon>
        <taxon>Araneidae</taxon>
        <taxon>Araneus</taxon>
    </lineage>
</organism>
<dbReference type="Proteomes" id="UP000499080">
    <property type="component" value="Unassembled WGS sequence"/>
</dbReference>
<sequence length="142" mass="16675">MTSLFIVLIAHWNNNGECLQMVYLLEAIYFPWIAVEDICSYYSNFSIQKPIENFRNSKYLEILGEVPSILSLAPWLKIDARTSSLRNDSHFNPNDHHPSSFAHIWTSQQPLLLRVQSRKHYRTYSFNLQEVFAPQKDLLLET</sequence>